<feature type="compositionally biased region" description="Polar residues" evidence="1">
    <location>
        <begin position="75"/>
        <end position="95"/>
    </location>
</feature>
<dbReference type="EMBL" id="LUCH01001045">
    <property type="protein sequence ID" value="KAF5403777.1"/>
    <property type="molecule type" value="Genomic_DNA"/>
</dbReference>
<sequence length="172" mass="19286">MGFPRRGGPAGRCHQWLYLSKQHKELRKLIPLYFPLNTLSCPAKTETSSVESHKSAITDNLSHKDSPRLLKEDSGSSCSMQPNSESGSNSSKRHSTVWNIDESATTRLHGLIDPALIYKSLNASPIHWKCVPQLRGLEKKHCASLCGVIIRKRRKKKVKRICDSPAKSDKNK</sequence>
<evidence type="ECO:0000256" key="1">
    <source>
        <dbReference type="SAM" id="MobiDB-lite"/>
    </source>
</evidence>
<feature type="compositionally biased region" description="Basic and acidic residues" evidence="1">
    <location>
        <begin position="51"/>
        <end position="74"/>
    </location>
</feature>
<gene>
    <name evidence="2" type="ORF">PHET_02753</name>
</gene>
<evidence type="ECO:0000313" key="2">
    <source>
        <dbReference type="EMBL" id="KAF5403777.1"/>
    </source>
</evidence>
<dbReference type="AlphaFoldDB" id="A0A8J4X1S7"/>
<reference evidence="2" key="1">
    <citation type="submission" date="2019-05" db="EMBL/GenBank/DDBJ databases">
        <title>Annotation for the trematode Paragonimus heterotremus.</title>
        <authorList>
            <person name="Choi Y.-J."/>
        </authorList>
    </citation>
    <scope>NUCLEOTIDE SEQUENCE</scope>
    <source>
        <strain evidence="2">LC</strain>
    </source>
</reference>
<feature type="region of interest" description="Disordered" evidence="1">
    <location>
        <begin position="47"/>
        <end position="95"/>
    </location>
</feature>
<dbReference type="Proteomes" id="UP000748531">
    <property type="component" value="Unassembled WGS sequence"/>
</dbReference>
<protein>
    <submittedName>
        <fullName evidence="2">Uncharacterized protein</fullName>
    </submittedName>
</protein>
<proteinExistence type="predicted"/>
<evidence type="ECO:0000313" key="3">
    <source>
        <dbReference type="Proteomes" id="UP000748531"/>
    </source>
</evidence>
<accession>A0A8J4X1S7</accession>
<keyword evidence="3" id="KW-1185">Reference proteome</keyword>
<name>A0A8J4X1S7_9TREM</name>
<comment type="caution">
    <text evidence="2">The sequence shown here is derived from an EMBL/GenBank/DDBJ whole genome shotgun (WGS) entry which is preliminary data.</text>
</comment>
<organism evidence="2 3">
    <name type="scientific">Paragonimus heterotremus</name>
    <dbReference type="NCBI Taxonomy" id="100268"/>
    <lineage>
        <taxon>Eukaryota</taxon>
        <taxon>Metazoa</taxon>
        <taxon>Spiralia</taxon>
        <taxon>Lophotrochozoa</taxon>
        <taxon>Platyhelminthes</taxon>
        <taxon>Trematoda</taxon>
        <taxon>Digenea</taxon>
        <taxon>Plagiorchiida</taxon>
        <taxon>Troglotremata</taxon>
        <taxon>Troglotrematidae</taxon>
        <taxon>Paragonimus</taxon>
    </lineage>
</organism>